<feature type="domain" description="Pyruvate phosphate dikinase AMP/ATP-binding" evidence="16">
    <location>
        <begin position="304"/>
        <end position="357"/>
    </location>
</feature>
<dbReference type="InterPro" id="IPR008279">
    <property type="entry name" value="PEP-util_enz_mobile_dom"/>
</dbReference>
<evidence type="ECO:0000256" key="10">
    <source>
        <dbReference type="ARBA" id="ARBA00022842"/>
    </source>
</evidence>
<keyword evidence="10 14" id="KW-0460">Magnesium</keyword>
<feature type="binding site" evidence="13">
    <location>
        <position position="616"/>
    </location>
    <ligand>
        <name>substrate</name>
    </ligand>
</feature>
<dbReference type="NCBIfam" id="TIGR01828">
    <property type="entry name" value="pyru_phos_dikin"/>
    <property type="match status" value="1"/>
</dbReference>
<evidence type="ECO:0000259" key="15">
    <source>
        <dbReference type="Pfam" id="PF00391"/>
    </source>
</evidence>
<dbReference type="InterPro" id="IPR000121">
    <property type="entry name" value="PEP_util_C"/>
</dbReference>
<feature type="domain" description="PEP-utilising enzyme C-terminal" evidence="17">
    <location>
        <begin position="517"/>
        <end position="877"/>
    </location>
</feature>
<dbReference type="HOGENOM" id="CLU_015345_0_2_9"/>
<dbReference type="EC" id="2.7.9.1" evidence="3 11"/>
<keyword evidence="9" id="KW-0067">ATP-binding</keyword>
<evidence type="ECO:0000256" key="4">
    <source>
        <dbReference type="ARBA" id="ARBA00020138"/>
    </source>
</evidence>
<evidence type="ECO:0000256" key="1">
    <source>
        <dbReference type="ARBA" id="ARBA00001946"/>
    </source>
</evidence>
<reference evidence="18 19" key="2">
    <citation type="journal article" date="2012" name="Stand. Genomic Sci.">
        <title>Complete genome sequence of the sulfate-reducing firmicute Desulfotomaculum ruminis type strain (DL(T)).</title>
        <authorList>
            <person name="Spring S."/>
            <person name="Visser M."/>
            <person name="Lu M."/>
            <person name="Copeland A."/>
            <person name="Lapidus A."/>
            <person name="Lucas S."/>
            <person name="Cheng J.F."/>
            <person name="Han C."/>
            <person name="Tapia R."/>
            <person name="Goodwin L.A."/>
            <person name="Pitluck S."/>
            <person name="Ivanova N."/>
            <person name="Land M."/>
            <person name="Hauser L."/>
            <person name="Larimer F."/>
            <person name="Rohde M."/>
            <person name="Goker M."/>
            <person name="Detter J.C."/>
            <person name="Kyrpides N.C."/>
            <person name="Woyke T."/>
            <person name="Schaap P.J."/>
            <person name="Plugge C.M."/>
            <person name="Muyzer G."/>
            <person name="Kuever J."/>
            <person name="Pereira I.A."/>
            <person name="Parshina S.N."/>
            <person name="Bernier-Latmani R."/>
            <person name="Stams A.J."/>
            <person name="Klenk H.P."/>
        </authorList>
    </citation>
    <scope>NUCLEOTIDE SEQUENCE [LARGE SCALE GENOMIC DNA]</scope>
    <source>
        <strain evidence="19">ATCC 23193 / DSM 2154 / NCIB 8452 / DL</strain>
    </source>
</reference>
<dbReference type="InterPro" id="IPR040442">
    <property type="entry name" value="Pyrv_kinase-like_dom_sf"/>
</dbReference>
<feature type="binding site" evidence="13">
    <location>
        <position position="774"/>
    </location>
    <ligand>
        <name>substrate</name>
    </ligand>
</feature>
<dbReference type="EMBL" id="CP002780">
    <property type="protein sequence ID" value="AEG59438.1"/>
    <property type="molecule type" value="Genomic_DNA"/>
</dbReference>
<dbReference type="Proteomes" id="UP000009234">
    <property type="component" value="Chromosome"/>
</dbReference>
<accession>F6DMY0</accession>
<dbReference type="eggNOG" id="COG1080">
    <property type="taxonomic scope" value="Bacteria"/>
</dbReference>
<feature type="domain" description="Pyruvate phosphate dikinase AMP/ATP-binding" evidence="16">
    <location>
        <begin position="20"/>
        <end position="56"/>
    </location>
</feature>
<feature type="binding site" evidence="13">
    <location>
        <position position="560"/>
    </location>
    <ligand>
        <name>substrate</name>
    </ligand>
</feature>
<dbReference type="RefSeq" id="WP_013841209.1">
    <property type="nucleotide sequence ID" value="NC_015589.1"/>
</dbReference>
<comment type="catalytic activity">
    <reaction evidence="11">
        <text>pyruvate + phosphate + ATP = phosphoenolpyruvate + AMP + diphosphate + H(+)</text>
        <dbReference type="Rhea" id="RHEA:10756"/>
        <dbReference type="ChEBI" id="CHEBI:15361"/>
        <dbReference type="ChEBI" id="CHEBI:15378"/>
        <dbReference type="ChEBI" id="CHEBI:30616"/>
        <dbReference type="ChEBI" id="CHEBI:33019"/>
        <dbReference type="ChEBI" id="CHEBI:43474"/>
        <dbReference type="ChEBI" id="CHEBI:58702"/>
        <dbReference type="ChEBI" id="CHEBI:456215"/>
        <dbReference type="EC" id="2.7.9.1"/>
    </reaction>
</comment>
<evidence type="ECO:0000256" key="7">
    <source>
        <dbReference type="ARBA" id="ARBA00022741"/>
    </source>
</evidence>
<feature type="domain" description="PEP-utilising enzyme mobile" evidence="15">
    <location>
        <begin position="421"/>
        <end position="502"/>
    </location>
</feature>
<dbReference type="InterPro" id="IPR010121">
    <property type="entry name" value="Pyruvate_phosphate_dikinase"/>
</dbReference>
<evidence type="ECO:0000256" key="12">
    <source>
        <dbReference type="PIRSR" id="PIRSR000853-1"/>
    </source>
</evidence>
<dbReference type="Pfam" id="PF02896">
    <property type="entry name" value="PEP-utilizers_C"/>
    <property type="match status" value="1"/>
</dbReference>
<evidence type="ECO:0000259" key="17">
    <source>
        <dbReference type="Pfam" id="PF02896"/>
    </source>
</evidence>
<keyword evidence="5 18" id="KW-0808">Transferase</keyword>
<dbReference type="PROSITE" id="PS00370">
    <property type="entry name" value="PEP_ENZYMES_PHOS_SITE"/>
    <property type="match status" value="1"/>
</dbReference>
<evidence type="ECO:0000256" key="11">
    <source>
        <dbReference type="PIRNR" id="PIRNR000853"/>
    </source>
</evidence>
<comment type="cofactor">
    <cofactor evidence="1 11 14">
        <name>Mg(2+)</name>
        <dbReference type="ChEBI" id="CHEBI:18420"/>
    </cofactor>
</comment>
<keyword evidence="18" id="KW-0670">Pyruvate</keyword>
<dbReference type="PIRSF" id="PIRSF000853">
    <property type="entry name" value="PPDK"/>
    <property type="match status" value="1"/>
</dbReference>
<dbReference type="Gene3D" id="3.50.30.10">
    <property type="entry name" value="Phosphohistidine domain"/>
    <property type="match status" value="1"/>
</dbReference>
<evidence type="ECO:0000256" key="8">
    <source>
        <dbReference type="ARBA" id="ARBA00022777"/>
    </source>
</evidence>
<dbReference type="GO" id="GO:0046872">
    <property type="term" value="F:metal ion binding"/>
    <property type="evidence" value="ECO:0007669"/>
    <property type="project" value="UniProtKB-UniRule"/>
</dbReference>
<dbReference type="Gene3D" id="1.10.189.10">
    <property type="entry name" value="Pyruvate Phosphate Dikinase, domain 2"/>
    <property type="match status" value="1"/>
</dbReference>
<dbReference type="KEGG" id="dru:Desru_1163"/>
<dbReference type="Gene3D" id="3.20.20.60">
    <property type="entry name" value="Phosphoenolpyruvate-binding domains"/>
    <property type="match status" value="1"/>
</dbReference>
<feature type="binding site" evidence="13">
    <location>
        <position position="773"/>
    </location>
    <ligand>
        <name>substrate</name>
    </ligand>
</feature>
<dbReference type="InterPro" id="IPR015813">
    <property type="entry name" value="Pyrv/PenolPyrv_kinase-like_dom"/>
</dbReference>
<feature type="active site" description="Tele-phosphohistidine intermediate" evidence="12">
    <location>
        <position position="454"/>
    </location>
</feature>
<name>F6DMY0_DESRL</name>
<dbReference type="SUPFAM" id="SSF56059">
    <property type="entry name" value="Glutathione synthetase ATP-binding domain-like"/>
    <property type="match status" value="1"/>
</dbReference>
<evidence type="ECO:0000256" key="9">
    <source>
        <dbReference type="ARBA" id="ARBA00022840"/>
    </source>
</evidence>
<evidence type="ECO:0000313" key="18">
    <source>
        <dbReference type="EMBL" id="AEG59438.1"/>
    </source>
</evidence>
<dbReference type="InterPro" id="IPR002192">
    <property type="entry name" value="PPDK_AMP/ATP-bd"/>
</dbReference>
<dbReference type="InterPro" id="IPR036637">
    <property type="entry name" value="Phosphohistidine_dom_sf"/>
</dbReference>
<dbReference type="GO" id="GO:0005524">
    <property type="term" value="F:ATP binding"/>
    <property type="evidence" value="ECO:0007669"/>
    <property type="project" value="UniProtKB-UniRule"/>
</dbReference>
<dbReference type="OrthoDB" id="9765468at2"/>
<evidence type="ECO:0000313" key="19">
    <source>
        <dbReference type="Proteomes" id="UP000009234"/>
    </source>
</evidence>
<dbReference type="InterPro" id="IPR018274">
    <property type="entry name" value="PEP_util_AS"/>
</dbReference>
<dbReference type="NCBIfam" id="NF004531">
    <property type="entry name" value="PRK05878.1"/>
    <property type="match status" value="1"/>
</dbReference>
<dbReference type="STRING" id="696281.Desru_1163"/>
<dbReference type="GO" id="GO:0016301">
    <property type="term" value="F:kinase activity"/>
    <property type="evidence" value="ECO:0007669"/>
    <property type="project" value="UniProtKB-UniRule"/>
</dbReference>
<evidence type="ECO:0000256" key="13">
    <source>
        <dbReference type="PIRSR" id="PIRSR000853-2"/>
    </source>
</evidence>
<protein>
    <recommendedName>
        <fullName evidence="4 11">Pyruvate, phosphate dikinase</fullName>
        <ecNumber evidence="3 11">2.7.9.1</ecNumber>
    </recommendedName>
</protein>
<dbReference type="InterPro" id="IPR023151">
    <property type="entry name" value="PEP_util_CS"/>
</dbReference>
<gene>
    <name evidence="18" type="ordered locus">Desru_1163</name>
</gene>
<dbReference type="PANTHER" id="PTHR22931">
    <property type="entry name" value="PHOSPHOENOLPYRUVATE DIKINASE-RELATED"/>
    <property type="match status" value="1"/>
</dbReference>
<sequence>MSSKKYVYTFSEGRAEMKGLLGGKGANLAEMTNIGLPVPPGFTITTEACKEFYKAGRKFPEGMESEVQEKVDWLEQILDKKFGDPNGPLLVSVRSGAVISMPGMMDTVLNLGLNDQTVIGLAASSGNPRWAYDCYRRFIQMFGNVVLDVEHHRFEGVLEDQKHKRGVQYDNQLTAEDWQEVIDQYKAIVRRETGKEFPQDPVQQLYQAIFAVFNSWENDRAIVYRKIHKISDDLGTAVNVQAMVFGNMGDDCGTGVAFTRNPSTGESILYGEYLTNAQGEDVVAGIRTPQPIAKLAEEMPDVYQQFTRTCTLLENHYKDMQDIEFTIERNKLWMLQTRNGKRTAQAAIRIAVEMVEEGLIDKEKAIGRIDPAQLDQLLHRRIDPGVKLDVIAKGLPASPGSAFGAVVFSADLAEKLGEQGQKVILVGTETTPDDIHGMVAAQGILTSRGGMTSHAAVVARGMGKPCVCGCEAIKIDYENEQFLVGNQGIKAGEVISIDGSTGQVMLGEVSMIEPELSKEFLQLLEWADEIRTLDVRANADTPEDAARAREFGAGGIGLTRTEHMFMAQDRLPIVQEMILAADLEERAEALAKLLPMQEEDFYGILKAMESLPVCIRLLDPPLHEFLPNAEELSVEIARLKLTNGDAGELKAKEELLRKVRSLSEFNPMLGHRGCRLGITWPEVYAMQARAVFQATARLVSEGYRVEPEVEIPLVIEVKELAYLRQLVEQVAEEVKEATGVDFHYTVGTMIEVPRAALLADEIASQAEFFSFGTNDLTQTTLGFSRDDAEGKFMHHYLDKKILAENPFVVLDRKGVGKLMQWTVENVRRVKPNLLIGICGEHGGEPSSIEFCHLIGLDYVSCSPYRVPIARLAAAQAAVNNKGQSK</sequence>
<feature type="binding site" evidence="13">
    <location>
        <position position="772"/>
    </location>
    <ligand>
        <name>substrate</name>
    </ligand>
</feature>
<feature type="binding site" evidence="14">
    <location>
        <position position="775"/>
    </location>
    <ligand>
        <name>Mg(2+)</name>
        <dbReference type="ChEBI" id="CHEBI:18420"/>
    </ligand>
</feature>
<evidence type="ECO:0000256" key="6">
    <source>
        <dbReference type="ARBA" id="ARBA00022723"/>
    </source>
</evidence>
<evidence type="ECO:0000256" key="2">
    <source>
        <dbReference type="ARBA" id="ARBA00007837"/>
    </source>
</evidence>
<evidence type="ECO:0000256" key="3">
    <source>
        <dbReference type="ARBA" id="ARBA00011994"/>
    </source>
</evidence>
<comment type="similarity">
    <text evidence="2 11">Belongs to the PEP-utilizing enzyme family.</text>
</comment>
<organism evidence="18 19">
    <name type="scientific">Desulforamulus ruminis (strain ATCC 23193 / DSM 2154 / NCIMB 8452 / DL)</name>
    <name type="common">Desulfotomaculum ruminis</name>
    <dbReference type="NCBI Taxonomy" id="696281"/>
    <lineage>
        <taxon>Bacteria</taxon>
        <taxon>Bacillati</taxon>
        <taxon>Bacillota</taxon>
        <taxon>Clostridia</taxon>
        <taxon>Eubacteriales</taxon>
        <taxon>Peptococcaceae</taxon>
        <taxon>Desulforamulus</taxon>
    </lineage>
</organism>
<dbReference type="Pfam" id="PF01326">
    <property type="entry name" value="PPDK_N"/>
    <property type="match status" value="3"/>
</dbReference>
<keyword evidence="6 14" id="KW-0479">Metal-binding</keyword>
<keyword evidence="19" id="KW-1185">Reference proteome</keyword>
<dbReference type="Gene3D" id="3.30.1490.20">
    <property type="entry name" value="ATP-grasp fold, A domain"/>
    <property type="match status" value="1"/>
</dbReference>
<dbReference type="Gene3D" id="1.20.80.30">
    <property type="match status" value="1"/>
</dbReference>
<dbReference type="eggNOG" id="COG0574">
    <property type="taxonomic scope" value="Bacteria"/>
</dbReference>
<feature type="binding site" evidence="13">
    <location>
        <position position="775"/>
    </location>
    <ligand>
        <name>substrate</name>
    </ligand>
</feature>
<dbReference type="Pfam" id="PF00391">
    <property type="entry name" value="PEP-utilizers"/>
    <property type="match status" value="1"/>
</dbReference>
<feature type="active site" description="Proton donor" evidence="12">
    <location>
        <position position="838"/>
    </location>
</feature>
<dbReference type="SUPFAM" id="SSF52009">
    <property type="entry name" value="Phosphohistidine domain"/>
    <property type="match status" value="1"/>
</dbReference>
<dbReference type="InterPro" id="IPR013815">
    <property type="entry name" value="ATP_grasp_subdomain_1"/>
</dbReference>
<dbReference type="Gene3D" id="3.30.470.20">
    <property type="entry name" value="ATP-grasp fold, B domain"/>
    <property type="match status" value="1"/>
</dbReference>
<feature type="binding site" evidence="14">
    <location>
        <position position="751"/>
    </location>
    <ligand>
        <name>Mg(2+)</name>
        <dbReference type="ChEBI" id="CHEBI:18420"/>
    </ligand>
</feature>
<keyword evidence="8 18" id="KW-0418">Kinase</keyword>
<dbReference type="GO" id="GO:0050242">
    <property type="term" value="F:pyruvate, phosphate dikinase activity"/>
    <property type="evidence" value="ECO:0007669"/>
    <property type="project" value="UniProtKB-UniRule"/>
</dbReference>
<evidence type="ECO:0000256" key="5">
    <source>
        <dbReference type="ARBA" id="ARBA00022679"/>
    </source>
</evidence>
<dbReference type="PROSITE" id="PS00742">
    <property type="entry name" value="PEP_ENZYMES_2"/>
    <property type="match status" value="1"/>
</dbReference>
<dbReference type="AlphaFoldDB" id="F6DMY0"/>
<dbReference type="SUPFAM" id="SSF51621">
    <property type="entry name" value="Phosphoenolpyruvate/pyruvate domain"/>
    <property type="match status" value="1"/>
</dbReference>
<feature type="binding site" evidence="13">
    <location>
        <position position="751"/>
    </location>
    <ligand>
        <name>substrate</name>
    </ligand>
</feature>
<feature type="domain" description="Pyruvate phosphate dikinase AMP/ATP-binding" evidence="16">
    <location>
        <begin position="63"/>
        <end position="293"/>
    </location>
</feature>
<evidence type="ECO:0000259" key="16">
    <source>
        <dbReference type="Pfam" id="PF01326"/>
    </source>
</evidence>
<proteinExistence type="inferred from homology"/>
<reference evidence="19" key="1">
    <citation type="submission" date="2011-05" db="EMBL/GenBank/DDBJ databases">
        <title>Complete sequence of Desulfotomaculum ruminis DSM 2154.</title>
        <authorList>
            <person name="Lucas S."/>
            <person name="Copeland A."/>
            <person name="Lapidus A."/>
            <person name="Cheng J.-F."/>
            <person name="Goodwin L."/>
            <person name="Pitluck S."/>
            <person name="Lu M."/>
            <person name="Detter J.C."/>
            <person name="Han C."/>
            <person name="Tapia R."/>
            <person name="Land M."/>
            <person name="Hauser L."/>
            <person name="Kyrpides N."/>
            <person name="Ivanova N."/>
            <person name="Mikhailova N."/>
            <person name="Pagani I."/>
            <person name="Stams A.J.M."/>
            <person name="Plugge C.M."/>
            <person name="Muyzer G."/>
            <person name="Kuever J."/>
            <person name="Parshina S.N."/>
            <person name="Ivanova A.E."/>
            <person name="Nazina T.N."/>
            <person name="Brambilla E."/>
            <person name="Spring S."/>
            <person name="Klenk H.-P."/>
            <person name="Woyke T."/>
        </authorList>
    </citation>
    <scope>NUCLEOTIDE SEQUENCE [LARGE SCALE GENOMIC DNA]</scope>
    <source>
        <strain evidence="19">ATCC 23193 / DSM 2154 / NCIB 8452 / DL</strain>
    </source>
</reference>
<keyword evidence="7" id="KW-0547">Nucleotide-binding</keyword>
<evidence type="ECO:0000256" key="14">
    <source>
        <dbReference type="PIRSR" id="PIRSR000853-3"/>
    </source>
</evidence>
<dbReference type="PANTHER" id="PTHR22931:SF9">
    <property type="entry name" value="PYRUVATE, PHOSPHATE DIKINASE 1, CHLOROPLASTIC"/>
    <property type="match status" value="1"/>
</dbReference>